<accession>A0A8E0KK11</accession>
<proteinExistence type="predicted"/>
<evidence type="ECO:0000313" key="1">
    <source>
        <dbReference type="EMBL" id="GAD57872.1"/>
    </source>
</evidence>
<reference evidence="2" key="1">
    <citation type="journal article" date="2013" name="Genome Announc.">
        <title>Draft Genome Sequence of the Dimorphic Prosthecate Bacterium Brevundimonas abyssalis TAR-001T.</title>
        <authorList>
            <person name="Tsubouchi T."/>
            <person name="Nishi S."/>
            <person name="Usui K."/>
            <person name="Shimane Y."/>
            <person name="Takaki Y."/>
            <person name="Maruyama T."/>
            <person name="Hatada Y."/>
        </authorList>
    </citation>
    <scope>NUCLEOTIDE SEQUENCE [LARGE SCALE GENOMIC DNA]</scope>
    <source>
        <strain evidence="2">TAR-001</strain>
    </source>
</reference>
<keyword evidence="2" id="KW-1185">Reference proteome</keyword>
<dbReference type="EMBL" id="BATC01000002">
    <property type="protein sequence ID" value="GAD57872.1"/>
    <property type="molecule type" value="Genomic_DNA"/>
</dbReference>
<comment type="caution">
    <text evidence="1">The sequence shown here is derived from an EMBL/GenBank/DDBJ whole genome shotgun (WGS) entry which is preliminary data.</text>
</comment>
<protein>
    <submittedName>
        <fullName evidence="1">Uncharacterized protein</fullName>
    </submittedName>
</protein>
<dbReference type="Proteomes" id="UP000016569">
    <property type="component" value="Unassembled WGS sequence"/>
</dbReference>
<sequence>MASKRRCTALKTMGGARPIGERRPVSTVAIFAVLITDGAGKPASP</sequence>
<dbReference type="AlphaFoldDB" id="A0A8E0KK11"/>
<gene>
    <name evidence="1" type="ORF">MBEBAB_0122</name>
</gene>
<name>A0A8E0KK11_9CAUL</name>
<organism evidence="1 2">
    <name type="scientific">Brevundimonas abyssalis TAR-001</name>
    <dbReference type="NCBI Taxonomy" id="1391729"/>
    <lineage>
        <taxon>Bacteria</taxon>
        <taxon>Pseudomonadati</taxon>
        <taxon>Pseudomonadota</taxon>
        <taxon>Alphaproteobacteria</taxon>
        <taxon>Caulobacterales</taxon>
        <taxon>Caulobacteraceae</taxon>
        <taxon>Brevundimonas</taxon>
    </lineage>
</organism>
<evidence type="ECO:0000313" key="2">
    <source>
        <dbReference type="Proteomes" id="UP000016569"/>
    </source>
</evidence>